<dbReference type="OrthoDB" id="9961506at2"/>
<dbReference type="Proteomes" id="UP000294901">
    <property type="component" value="Unassembled WGS sequence"/>
</dbReference>
<evidence type="ECO:0000313" key="2">
    <source>
        <dbReference type="EMBL" id="TDO40316.1"/>
    </source>
</evidence>
<sequence>MRKMTKRSAIVTGVAVAALGIGATAWAASWLVTGSGSGTASAAKIEKLEATAKVNGNVFPGAKTTITLTVNNKNEFPVQIDPTSFVPKPVKVTPAGAEATTCANNLKPSAITDLKIIKGDGKVPAKSKAEVTADLLIGDLPQECAGKSFELDYDFSGTSAA</sequence>
<accession>A0A4R6JYH6</accession>
<dbReference type="AlphaFoldDB" id="A0A4R6JYH6"/>
<comment type="caution">
    <text evidence="2">The sequence shown here is derived from an EMBL/GenBank/DDBJ whole genome shotgun (WGS) entry which is preliminary data.</text>
</comment>
<gene>
    <name evidence="2" type="ORF">C8E87_4028</name>
</gene>
<evidence type="ECO:0000256" key="1">
    <source>
        <dbReference type="SAM" id="SignalP"/>
    </source>
</evidence>
<dbReference type="EMBL" id="SNWR01000001">
    <property type="protein sequence ID" value="TDO40316.1"/>
    <property type="molecule type" value="Genomic_DNA"/>
</dbReference>
<protein>
    <recommendedName>
        <fullName evidence="4">Ribosomally synthesized peptide with SipW-like signal peptide</fullName>
    </recommendedName>
</protein>
<organism evidence="2 3">
    <name type="scientific">Paractinoplanes brasiliensis</name>
    <dbReference type="NCBI Taxonomy" id="52695"/>
    <lineage>
        <taxon>Bacteria</taxon>
        <taxon>Bacillati</taxon>
        <taxon>Actinomycetota</taxon>
        <taxon>Actinomycetes</taxon>
        <taxon>Micromonosporales</taxon>
        <taxon>Micromonosporaceae</taxon>
        <taxon>Paractinoplanes</taxon>
    </lineage>
</organism>
<evidence type="ECO:0008006" key="4">
    <source>
        <dbReference type="Google" id="ProtNLM"/>
    </source>
</evidence>
<feature type="signal peptide" evidence="1">
    <location>
        <begin position="1"/>
        <end position="27"/>
    </location>
</feature>
<dbReference type="RefSeq" id="WP_133874510.1">
    <property type="nucleotide sequence ID" value="NZ_BOMD01000006.1"/>
</dbReference>
<feature type="chain" id="PRO_5020611328" description="Ribosomally synthesized peptide with SipW-like signal peptide" evidence="1">
    <location>
        <begin position="28"/>
        <end position="161"/>
    </location>
</feature>
<name>A0A4R6JYH6_9ACTN</name>
<reference evidence="2 3" key="1">
    <citation type="submission" date="2019-03" db="EMBL/GenBank/DDBJ databases">
        <title>Sequencing the genomes of 1000 actinobacteria strains.</title>
        <authorList>
            <person name="Klenk H.-P."/>
        </authorList>
    </citation>
    <scope>NUCLEOTIDE SEQUENCE [LARGE SCALE GENOMIC DNA]</scope>
    <source>
        <strain evidence="2 3">DSM 43805</strain>
    </source>
</reference>
<keyword evidence="3" id="KW-1185">Reference proteome</keyword>
<evidence type="ECO:0000313" key="3">
    <source>
        <dbReference type="Proteomes" id="UP000294901"/>
    </source>
</evidence>
<keyword evidence="1" id="KW-0732">Signal</keyword>
<proteinExistence type="predicted"/>